<sequence length="90" mass="10303">MPRPQPGSGQTRLPQNQQSQHMRKTPPAPRALHEVRELHTAVSPRTAPRNGLLNQRSGAYTRHPERTRRVETTNHVPRGQTNQTHRTRHG</sequence>
<accession>A0A843W607</accession>
<comment type="caution">
    <text evidence="2">The sequence shown here is derived from an EMBL/GenBank/DDBJ whole genome shotgun (WGS) entry which is preliminary data.</text>
</comment>
<protein>
    <submittedName>
        <fullName evidence="2">Uncharacterized protein</fullName>
    </submittedName>
</protein>
<name>A0A843W607_COLES</name>
<feature type="compositionally biased region" description="Polar residues" evidence="1">
    <location>
        <begin position="7"/>
        <end position="20"/>
    </location>
</feature>
<evidence type="ECO:0000256" key="1">
    <source>
        <dbReference type="SAM" id="MobiDB-lite"/>
    </source>
</evidence>
<dbReference type="Proteomes" id="UP000652761">
    <property type="component" value="Unassembled WGS sequence"/>
</dbReference>
<dbReference type="EMBL" id="NMUH01002391">
    <property type="protein sequence ID" value="MQL99673.1"/>
    <property type="molecule type" value="Genomic_DNA"/>
</dbReference>
<proteinExistence type="predicted"/>
<evidence type="ECO:0000313" key="3">
    <source>
        <dbReference type="Proteomes" id="UP000652761"/>
    </source>
</evidence>
<evidence type="ECO:0000313" key="2">
    <source>
        <dbReference type="EMBL" id="MQL99673.1"/>
    </source>
</evidence>
<reference evidence="2" key="1">
    <citation type="submission" date="2017-07" db="EMBL/GenBank/DDBJ databases">
        <title>Taro Niue Genome Assembly and Annotation.</title>
        <authorList>
            <person name="Atibalentja N."/>
            <person name="Keating K."/>
            <person name="Fields C.J."/>
        </authorList>
    </citation>
    <scope>NUCLEOTIDE SEQUENCE</scope>
    <source>
        <strain evidence="2">Niue_2</strain>
        <tissue evidence="2">Leaf</tissue>
    </source>
</reference>
<feature type="region of interest" description="Disordered" evidence="1">
    <location>
        <begin position="1"/>
        <end position="90"/>
    </location>
</feature>
<gene>
    <name evidence="2" type="ORF">Taro_032399</name>
</gene>
<organism evidence="2 3">
    <name type="scientific">Colocasia esculenta</name>
    <name type="common">Wild taro</name>
    <name type="synonym">Arum esculentum</name>
    <dbReference type="NCBI Taxonomy" id="4460"/>
    <lineage>
        <taxon>Eukaryota</taxon>
        <taxon>Viridiplantae</taxon>
        <taxon>Streptophyta</taxon>
        <taxon>Embryophyta</taxon>
        <taxon>Tracheophyta</taxon>
        <taxon>Spermatophyta</taxon>
        <taxon>Magnoliopsida</taxon>
        <taxon>Liliopsida</taxon>
        <taxon>Araceae</taxon>
        <taxon>Aroideae</taxon>
        <taxon>Colocasieae</taxon>
        <taxon>Colocasia</taxon>
    </lineage>
</organism>
<feature type="compositionally biased region" description="Basic and acidic residues" evidence="1">
    <location>
        <begin position="62"/>
        <end position="72"/>
    </location>
</feature>
<dbReference type="AlphaFoldDB" id="A0A843W607"/>
<keyword evidence="3" id="KW-1185">Reference proteome</keyword>
<feature type="compositionally biased region" description="Polar residues" evidence="1">
    <location>
        <begin position="73"/>
        <end position="84"/>
    </location>
</feature>